<evidence type="ECO:0000313" key="2">
    <source>
        <dbReference type="EMBL" id="MBE6504617.1"/>
    </source>
</evidence>
<comment type="caution">
    <text evidence="2">The sequence shown here is derived from an EMBL/GenBank/DDBJ whole genome shotgun (WGS) entry which is preliminary data.</text>
</comment>
<keyword evidence="2" id="KW-0808">Transferase</keyword>
<dbReference type="GO" id="GO:0032259">
    <property type="term" value="P:methylation"/>
    <property type="evidence" value="ECO:0007669"/>
    <property type="project" value="UniProtKB-KW"/>
</dbReference>
<proteinExistence type="predicted"/>
<dbReference type="PANTHER" id="PTHR43591">
    <property type="entry name" value="METHYLTRANSFERASE"/>
    <property type="match status" value="1"/>
</dbReference>
<dbReference type="Gene3D" id="3.40.50.150">
    <property type="entry name" value="Vaccinia Virus protein VP39"/>
    <property type="match status" value="1"/>
</dbReference>
<protein>
    <submittedName>
        <fullName evidence="2">Class I SAM-dependent methyltransferase</fullName>
    </submittedName>
</protein>
<dbReference type="AlphaFoldDB" id="A0A8T3VA54"/>
<feature type="domain" description="Methyltransferase type 11" evidence="1">
    <location>
        <begin position="47"/>
        <end position="139"/>
    </location>
</feature>
<sequence length="200" mass="22755">MDAKEKTKQHFDEIAHEYNNSDDLKFIKELYDVLVNEIQKVESGKILDVGCGNGNLFTILPDGKYELFGIDFSEKMIIEAKEKCGDKASFLVGDAEKLPFDDNSFDIIVCNASFHHYINPDIVLMEMQRVLKDGGKLLIGDPYMPTLVRPVINIITKFSDEGDYHFYGENEMKKIFLKNGLTPLSFQRTGNHTALHIAEK</sequence>
<dbReference type="EMBL" id="SUTE01000022">
    <property type="protein sequence ID" value="MBE6504617.1"/>
    <property type="molecule type" value="Genomic_DNA"/>
</dbReference>
<dbReference type="InterPro" id="IPR013216">
    <property type="entry name" value="Methyltransf_11"/>
</dbReference>
<name>A0A8T3VA54_9EURY</name>
<dbReference type="PANTHER" id="PTHR43591:SF24">
    <property type="entry name" value="2-METHOXY-6-POLYPRENYL-1,4-BENZOQUINOL METHYLASE, MITOCHONDRIAL"/>
    <property type="match status" value="1"/>
</dbReference>
<organism evidence="2 3">
    <name type="scientific">Methanobrevibacter millerae</name>
    <dbReference type="NCBI Taxonomy" id="230361"/>
    <lineage>
        <taxon>Archaea</taxon>
        <taxon>Methanobacteriati</taxon>
        <taxon>Methanobacteriota</taxon>
        <taxon>Methanomada group</taxon>
        <taxon>Methanobacteria</taxon>
        <taxon>Methanobacteriales</taxon>
        <taxon>Methanobacteriaceae</taxon>
        <taxon>Methanobrevibacter</taxon>
    </lineage>
</organism>
<reference evidence="2" key="1">
    <citation type="submission" date="2019-04" db="EMBL/GenBank/DDBJ databases">
        <title>Evolution of Biomass-Degrading Anaerobic Consortia Revealed by Metagenomics.</title>
        <authorList>
            <person name="Peng X."/>
        </authorList>
    </citation>
    <scope>NUCLEOTIDE SEQUENCE</scope>
    <source>
        <strain evidence="2">SIG12</strain>
    </source>
</reference>
<dbReference type="SUPFAM" id="SSF53335">
    <property type="entry name" value="S-adenosyl-L-methionine-dependent methyltransferases"/>
    <property type="match status" value="1"/>
</dbReference>
<dbReference type="CDD" id="cd02440">
    <property type="entry name" value="AdoMet_MTases"/>
    <property type="match status" value="1"/>
</dbReference>
<dbReference type="GO" id="GO:0008757">
    <property type="term" value="F:S-adenosylmethionine-dependent methyltransferase activity"/>
    <property type="evidence" value="ECO:0007669"/>
    <property type="project" value="InterPro"/>
</dbReference>
<dbReference type="Proteomes" id="UP000762703">
    <property type="component" value="Unassembled WGS sequence"/>
</dbReference>
<dbReference type="RefSeq" id="WP_303736264.1">
    <property type="nucleotide sequence ID" value="NZ_SUTE01000022.1"/>
</dbReference>
<dbReference type="InterPro" id="IPR029063">
    <property type="entry name" value="SAM-dependent_MTases_sf"/>
</dbReference>
<dbReference type="Pfam" id="PF08241">
    <property type="entry name" value="Methyltransf_11"/>
    <property type="match status" value="1"/>
</dbReference>
<keyword evidence="2" id="KW-0489">Methyltransferase</keyword>
<evidence type="ECO:0000313" key="3">
    <source>
        <dbReference type="Proteomes" id="UP000762703"/>
    </source>
</evidence>
<evidence type="ECO:0000259" key="1">
    <source>
        <dbReference type="Pfam" id="PF08241"/>
    </source>
</evidence>
<accession>A0A8T3VA54</accession>
<gene>
    <name evidence="2" type="ORF">E7Z73_02575</name>
</gene>